<comment type="similarity">
    <text evidence="1 2">Belongs to the enoyl-CoA hydratase/isomerase family.</text>
</comment>
<evidence type="ECO:0000313" key="3">
    <source>
        <dbReference type="EMBL" id="MDJ1505994.1"/>
    </source>
</evidence>
<dbReference type="CDD" id="cd06558">
    <property type="entry name" value="crotonase-like"/>
    <property type="match status" value="1"/>
</dbReference>
<protein>
    <submittedName>
        <fullName evidence="3">Enoyl-CoA hydratase-related protein</fullName>
    </submittedName>
</protein>
<dbReference type="InterPro" id="IPR018376">
    <property type="entry name" value="Enoyl-CoA_hyd/isom_CS"/>
</dbReference>
<dbReference type="AlphaFoldDB" id="A0AAE3R950"/>
<dbReference type="Proteomes" id="UP001232063">
    <property type="component" value="Unassembled WGS sequence"/>
</dbReference>
<evidence type="ECO:0000256" key="1">
    <source>
        <dbReference type="ARBA" id="ARBA00005254"/>
    </source>
</evidence>
<comment type="caution">
    <text evidence="3">The sequence shown here is derived from an EMBL/GenBank/DDBJ whole genome shotgun (WGS) entry which is preliminary data.</text>
</comment>
<proteinExistence type="inferred from homology"/>
<accession>A0AAE3R950</accession>
<gene>
    <name evidence="3" type="ORF">QNI22_35375</name>
</gene>
<name>A0AAE3R950_9BACT</name>
<dbReference type="GO" id="GO:0003824">
    <property type="term" value="F:catalytic activity"/>
    <property type="evidence" value="ECO:0007669"/>
    <property type="project" value="InterPro"/>
</dbReference>
<dbReference type="RefSeq" id="WP_314518640.1">
    <property type="nucleotide sequence ID" value="NZ_JASJOU010000019.1"/>
</dbReference>
<dbReference type="InterPro" id="IPR001753">
    <property type="entry name" value="Enoyl-CoA_hydra/iso"/>
</dbReference>
<organism evidence="3 4">
    <name type="scientific">Xanthocytophaga agilis</name>
    <dbReference type="NCBI Taxonomy" id="3048010"/>
    <lineage>
        <taxon>Bacteria</taxon>
        <taxon>Pseudomonadati</taxon>
        <taxon>Bacteroidota</taxon>
        <taxon>Cytophagia</taxon>
        <taxon>Cytophagales</taxon>
        <taxon>Rhodocytophagaceae</taxon>
        <taxon>Xanthocytophaga</taxon>
    </lineage>
</organism>
<evidence type="ECO:0000256" key="2">
    <source>
        <dbReference type="RuleBase" id="RU003707"/>
    </source>
</evidence>
<dbReference type="InterPro" id="IPR051683">
    <property type="entry name" value="Enoyl-CoA_Hydratase/Isomerase"/>
</dbReference>
<dbReference type="PANTHER" id="PTHR42964">
    <property type="entry name" value="ENOYL-COA HYDRATASE"/>
    <property type="match status" value="1"/>
</dbReference>
<dbReference type="PROSITE" id="PS00166">
    <property type="entry name" value="ENOYL_COA_HYDRATASE"/>
    <property type="match status" value="1"/>
</dbReference>
<dbReference type="SUPFAM" id="SSF52096">
    <property type="entry name" value="ClpP/crotonase"/>
    <property type="match status" value="1"/>
</dbReference>
<dbReference type="Pfam" id="PF00378">
    <property type="entry name" value="ECH_1"/>
    <property type="match status" value="1"/>
</dbReference>
<keyword evidence="4" id="KW-1185">Reference proteome</keyword>
<dbReference type="EMBL" id="JASJOU010000019">
    <property type="protein sequence ID" value="MDJ1505994.1"/>
    <property type="molecule type" value="Genomic_DNA"/>
</dbReference>
<sequence>MSWTEYAVMNRIALVTLNRPEKRNALNHIVVKELTELLTKAVEDQNVKVIILQANGPVFCAGADLEYLQQLQTNTYEENLEDSRQLAQLFELIYTMPKVVIARIQGHAIAGGCGLATVCDFSFSVPEARFGYTEVKIGFIPAIVSYFLANKIGDGKARELLLSGNLIPASQAQEYGLINFVTEPDVLDSEIMGLAEQLCQQNSAQSMAWTKKLLADIRQKTLADAMTYAAEANAHARASEDCQKGIAAFLDKKDLTW</sequence>
<reference evidence="3" key="1">
    <citation type="submission" date="2023-05" db="EMBL/GenBank/DDBJ databases">
        <authorList>
            <person name="Zhang X."/>
        </authorList>
    </citation>
    <scope>NUCLEOTIDE SEQUENCE</scope>
    <source>
        <strain evidence="3">BD1B2-1</strain>
    </source>
</reference>
<evidence type="ECO:0000313" key="4">
    <source>
        <dbReference type="Proteomes" id="UP001232063"/>
    </source>
</evidence>
<dbReference type="InterPro" id="IPR029045">
    <property type="entry name" value="ClpP/crotonase-like_dom_sf"/>
</dbReference>
<dbReference type="PANTHER" id="PTHR42964:SF1">
    <property type="entry name" value="POLYKETIDE BIOSYNTHESIS ENOYL-COA HYDRATASE PKSH-RELATED"/>
    <property type="match status" value="1"/>
</dbReference>
<dbReference type="Gene3D" id="3.90.226.10">
    <property type="entry name" value="2-enoyl-CoA Hydratase, Chain A, domain 1"/>
    <property type="match status" value="1"/>
</dbReference>